<organism evidence="1 2">
    <name type="scientific">Thiohalocapsa halophila</name>
    <dbReference type="NCBI Taxonomy" id="69359"/>
    <lineage>
        <taxon>Bacteria</taxon>
        <taxon>Pseudomonadati</taxon>
        <taxon>Pseudomonadota</taxon>
        <taxon>Gammaproteobacteria</taxon>
        <taxon>Chromatiales</taxon>
        <taxon>Chromatiaceae</taxon>
        <taxon>Thiohalocapsa</taxon>
    </lineage>
</organism>
<keyword evidence="2" id="KW-1185">Reference proteome</keyword>
<reference evidence="1 2" key="1">
    <citation type="journal article" date="2020" name="Microorganisms">
        <title>Osmotic Adaptation and Compatible Solute Biosynthesis of Phototrophic Bacteria as Revealed from Genome Analyses.</title>
        <authorList>
            <person name="Imhoff J.F."/>
            <person name="Rahn T."/>
            <person name="Kunzel S."/>
            <person name="Keller A."/>
            <person name="Neulinger S.C."/>
        </authorList>
    </citation>
    <scope>NUCLEOTIDE SEQUENCE [LARGE SCALE GENOMIC DNA]</scope>
    <source>
        <strain evidence="1 2">DSM 6210</strain>
    </source>
</reference>
<proteinExistence type="predicted"/>
<name>A0ABS1CDY8_9GAMM</name>
<evidence type="ECO:0008006" key="3">
    <source>
        <dbReference type="Google" id="ProtNLM"/>
    </source>
</evidence>
<comment type="caution">
    <text evidence="1">The sequence shown here is derived from an EMBL/GenBank/DDBJ whole genome shotgun (WGS) entry which is preliminary data.</text>
</comment>
<accession>A0ABS1CDY8</accession>
<dbReference type="EMBL" id="NRRV01000007">
    <property type="protein sequence ID" value="MBK1630027.1"/>
    <property type="molecule type" value="Genomic_DNA"/>
</dbReference>
<gene>
    <name evidence="1" type="ORF">CKO31_04590</name>
</gene>
<protein>
    <recommendedName>
        <fullName evidence="3">VanZ family protein</fullName>
    </recommendedName>
</protein>
<evidence type="ECO:0000313" key="2">
    <source>
        <dbReference type="Proteomes" id="UP000748752"/>
    </source>
</evidence>
<dbReference type="Proteomes" id="UP000748752">
    <property type="component" value="Unassembled WGS sequence"/>
</dbReference>
<sequence>MRTAARLGLAVAMLAITWLALTPQPDPPGLGWGKLNHVAAFLVLAALAEAGWPGRASLPWRLGLLLGYGLGIELVQGLLVYRQASALDFAADALGVGLWHGLRLAVTQARPGRDAS</sequence>
<evidence type="ECO:0000313" key="1">
    <source>
        <dbReference type="EMBL" id="MBK1630027.1"/>
    </source>
</evidence>